<dbReference type="RefSeq" id="WP_198576884.1">
    <property type="nucleotide sequence ID" value="NZ_JADWOX010000010.1"/>
</dbReference>
<gene>
    <name evidence="1" type="ORF">I4Q42_14945</name>
</gene>
<keyword evidence="2" id="KW-1185">Reference proteome</keyword>
<dbReference type="InterPro" id="IPR029044">
    <property type="entry name" value="Nucleotide-diphossugar_trans"/>
</dbReference>
<organism evidence="1 2">
    <name type="scientific">Caulobacter hibisci</name>
    <dbReference type="NCBI Taxonomy" id="2035993"/>
    <lineage>
        <taxon>Bacteria</taxon>
        <taxon>Pseudomonadati</taxon>
        <taxon>Pseudomonadota</taxon>
        <taxon>Alphaproteobacteria</taxon>
        <taxon>Caulobacterales</taxon>
        <taxon>Caulobacteraceae</taxon>
        <taxon>Caulobacter</taxon>
    </lineage>
</organism>
<dbReference type="Proteomes" id="UP000639859">
    <property type="component" value="Unassembled WGS sequence"/>
</dbReference>
<dbReference type="PANTHER" id="PTHR42866:SF1">
    <property type="entry name" value="SPORE COAT POLYSACCHARIDE BIOSYNTHESIS PROTEIN SPSF"/>
    <property type="match status" value="1"/>
</dbReference>
<evidence type="ECO:0000313" key="1">
    <source>
        <dbReference type="EMBL" id="MBI1684969.1"/>
    </source>
</evidence>
<dbReference type="CDD" id="cd02518">
    <property type="entry name" value="GT2_SpsF"/>
    <property type="match status" value="1"/>
</dbReference>
<dbReference type="InterPro" id="IPR003329">
    <property type="entry name" value="Cytidylyl_trans"/>
</dbReference>
<dbReference type="EMBL" id="JADWOX010000010">
    <property type="protein sequence ID" value="MBI1684969.1"/>
    <property type="molecule type" value="Genomic_DNA"/>
</dbReference>
<comment type="caution">
    <text evidence="1">The sequence shown here is derived from an EMBL/GenBank/DDBJ whole genome shotgun (WGS) entry which is preliminary data.</text>
</comment>
<evidence type="ECO:0000313" key="2">
    <source>
        <dbReference type="Proteomes" id="UP000639859"/>
    </source>
</evidence>
<sequence>MIVAILQARMSSSRLPGKVLADLVGAPMILRQIERLRTAARLDRLIVATSDQASDDVLAEALQQAGVETHRGDLDDVLGRFAGAARDLAGSDVVVRLTADCPLADPQLIDALVAHHVASGADYSATTHPDRTYPKGLDAEMVGVAFLRQAAAEAADPYEREHVTPFFYRRPERFRLDGVRQAVDENELRWTVDEPSDLTFVRAVYEGLYSPDRPFTSDEVRAFVRGRPDLATLGDYPRI</sequence>
<dbReference type="PANTHER" id="PTHR42866">
    <property type="entry name" value="3-DEOXY-MANNO-OCTULOSONATE CYTIDYLYLTRANSFERASE"/>
    <property type="match status" value="1"/>
</dbReference>
<proteinExistence type="predicted"/>
<dbReference type="Pfam" id="PF02348">
    <property type="entry name" value="CTP_transf_3"/>
    <property type="match status" value="1"/>
</dbReference>
<protein>
    <submittedName>
        <fullName evidence="1">Glycosyltransferase family protein</fullName>
    </submittedName>
</protein>
<accession>A0ABS0SZJ5</accession>
<dbReference type="SUPFAM" id="SSF53448">
    <property type="entry name" value="Nucleotide-diphospho-sugar transferases"/>
    <property type="match status" value="1"/>
</dbReference>
<name>A0ABS0SZJ5_9CAUL</name>
<dbReference type="Gene3D" id="3.90.550.10">
    <property type="entry name" value="Spore Coat Polysaccharide Biosynthesis Protein SpsA, Chain A"/>
    <property type="match status" value="1"/>
</dbReference>
<reference evidence="1 2" key="1">
    <citation type="submission" date="2020-11" db="EMBL/GenBank/DDBJ databases">
        <title>genome sequence of strain KACC 18849.</title>
        <authorList>
            <person name="Gao J."/>
            <person name="Zhang X."/>
        </authorList>
    </citation>
    <scope>NUCLEOTIDE SEQUENCE [LARGE SCALE GENOMIC DNA]</scope>
    <source>
        <strain evidence="1 2">KACC 18849</strain>
    </source>
</reference>